<keyword evidence="7" id="KW-0479">Metal-binding</keyword>
<dbReference type="Pfam" id="PF00246">
    <property type="entry name" value="Peptidase_M14"/>
    <property type="match status" value="1"/>
</dbReference>
<dbReference type="InterPro" id="IPR033852">
    <property type="entry name" value="CBPC1/4"/>
</dbReference>
<dbReference type="SUPFAM" id="SSF48371">
    <property type="entry name" value="ARM repeat"/>
    <property type="match status" value="1"/>
</dbReference>
<feature type="region of interest" description="Disordered" evidence="16">
    <location>
        <begin position="284"/>
        <end position="328"/>
    </location>
</feature>
<dbReference type="PANTHER" id="PTHR12756:SF5">
    <property type="entry name" value="CYTOSOLIC CARBOXYPEPTIDASE 4"/>
    <property type="match status" value="1"/>
</dbReference>
<feature type="compositionally biased region" description="Basic and acidic residues" evidence="16">
    <location>
        <begin position="406"/>
        <end position="439"/>
    </location>
</feature>
<protein>
    <recommendedName>
        <fullName evidence="12">tubulin-glutamate carboxypeptidase</fullName>
        <ecNumber evidence="12">3.4.17.24</ecNumber>
    </recommendedName>
</protein>
<dbReference type="KEGG" id="pgut:117669904"/>
<dbReference type="CDD" id="cd06906">
    <property type="entry name" value="M14_Nna1"/>
    <property type="match status" value="1"/>
</dbReference>
<keyword evidence="5 19" id="KW-0121">Carboxypeptidase</keyword>
<reference evidence="19" key="1">
    <citation type="submission" date="2025-08" db="UniProtKB">
        <authorList>
            <consortium name="RefSeq"/>
        </authorList>
    </citation>
    <scope>IDENTIFICATION</scope>
    <source>
        <tissue evidence="19">Blood</tissue>
    </source>
</reference>
<dbReference type="InParanoid" id="A0A6P9CCM2"/>
<dbReference type="InterPro" id="IPR040626">
    <property type="entry name" value="Pepdidase_M14_N"/>
</dbReference>
<dbReference type="Gene3D" id="2.60.40.3120">
    <property type="match status" value="1"/>
</dbReference>
<evidence type="ECO:0000256" key="3">
    <source>
        <dbReference type="ARBA" id="ARBA00005988"/>
    </source>
</evidence>
<evidence type="ECO:0000256" key="12">
    <source>
        <dbReference type="ARBA" id="ARBA00026108"/>
    </source>
</evidence>
<dbReference type="SUPFAM" id="SSF53187">
    <property type="entry name" value="Zn-dependent exopeptidases"/>
    <property type="match status" value="1"/>
</dbReference>
<feature type="domain" description="Peptidase M14" evidence="17">
    <location>
        <begin position="732"/>
        <end position="1022"/>
    </location>
</feature>
<dbReference type="CTD" id="123624"/>
<feature type="active site" description="Proton donor/acceptor" evidence="14">
    <location>
        <position position="986"/>
    </location>
</feature>
<feature type="coiled-coil region" evidence="15">
    <location>
        <begin position="1032"/>
        <end position="1059"/>
    </location>
</feature>
<evidence type="ECO:0000259" key="17">
    <source>
        <dbReference type="PROSITE" id="PS52035"/>
    </source>
</evidence>
<dbReference type="OMA" id="SNQHHQW"/>
<dbReference type="GO" id="GO:0006508">
    <property type="term" value="P:proteolysis"/>
    <property type="evidence" value="ECO:0007669"/>
    <property type="project" value="UniProtKB-KW"/>
</dbReference>
<comment type="subcellular location">
    <subcellularLocation>
        <location evidence="2">Cytoplasm</location>
        <location evidence="2">Cytosol</location>
    </subcellularLocation>
</comment>
<accession>A0A6P9CCM2</accession>
<keyword evidence="15" id="KW-0175">Coiled coil</keyword>
<evidence type="ECO:0000256" key="11">
    <source>
        <dbReference type="ARBA" id="ARBA00024524"/>
    </source>
</evidence>
<feature type="region of interest" description="Disordered" evidence="16">
    <location>
        <begin position="406"/>
        <end position="442"/>
    </location>
</feature>
<dbReference type="GeneID" id="117669904"/>
<dbReference type="PANTHER" id="PTHR12756">
    <property type="entry name" value="CYTOSOLIC CARBOXYPEPTIDASE"/>
    <property type="match status" value="1"/>
</dbReference>
<dbReference type="Pfam" id="PF25571">
    <property type="entry name" value="TPR_CCP1_N"/>
    <property type="match status" value="1"/>
</dbReference>
<dbReference type="Gene3D" id="3.40.630.10">
    <property type="entry name" value="Zn peptidases"/>
    <property type="match status" value="1"/>
</dbReference>
<dbReference type="InterPro" id="IPR050821">
    <property type="entry name" value="Cytosolic_carboxypeptidase"/>
</dbReference>
<evidence type="ECO:0000256" key="1">
    <source>
        <dbReference type="ARBA" id="ARBA00001947"/>
    </source>
</evidence>
<dbReference type="InterPro" id="IPR000834">
    <property type="entry name" value="Peptidase_M14"/>
</dbReference>
<dbReference type="GO" id="GO:0008270">
    <property type="term" value="F:zinc ion binding"/>
    <property type="evidence" value="ECO:0007669"/>
    <property type="project" value="InterPro"/>
</dbReference>
<evidence type="ECO:0000256" key="14">
    <source>
        <dbReference type="PROSITE-ProRule" id="PRU01379"/>
    </source>
</evidence>
<evidence type="ECO:0000256" key="13">
    <source>
        <dbReference type="ARBA" id="ARBA00029302"/>
    </source>
</evidence>
<dbReference type="EC" id="3.4.17.24" evidence="12"/>
<evidence type="ECO:0000256" key="5">
    <source>
        <dbReference type="ARBA" id="ARBA00022645"/>
    </source>
</evidence>
<dbReference type="AlphaFoldDB" id="A0A6P9CCM2"/>
<evidence type="ECO:0000256" key="7">
    <source>
        <dbReference type="ARBA" id="ARBA00022723"/>
    </source>
</evidence>
<dbReference type="InterPro" id="IPR011989">
    <property type="entry name" value="ARM-like"/>
</dbReference>
<keyword evidence="18" id="KW-1185">Reference proteome</keyword>
<evidence type="ECO:0000256" key="8">
    <source>
        <dbReference type="ARBA" id="ARBA00022801"/>
    </source>
</evidence>
<dbReference type="RefSeq" id="XP_034280574.1">
    <property type="nucleotide sequence ID" value="XM_034424683.2"/>
</dbReference>
<comment type="catalytic activity">
    <reaction evidence="13">
        <text>(L-glutamyl)(n+1)-gamma-L-glutamyl-L-glutamyl-[protein] + H2O = (L-glutamyl)(n)-gamma-L-glutamyl-L-glutamyl-[protein] + L-glutamate</text>
        <dbReference type="Rhea" id="RHEA:60004"/>
        <dbReference type="Rhea" id="RHEA-COMP:15519"/>
        <dbReference type="Rhea" id="RHEA-COMP:15675"/>
        <dbReference type="ChEBI" id="CHEBI:15377"/>
        <dbReference type="ChEBI" id="CHEBI:29985"/>
        <dbReference type="ChEBI" id="CHEBI:143623"/>
    </reaction>
    <physiologicalReaction direction="left-to-right" evidence="13">
        <dbReference type="Rhea" id="RHEA:60005"/>
    </physiologicalReaction>
</comment>
<organism evidence="18 19">
    <name type="scientific">Pantherophis guttatus</name>
    <name type="common">Corn snake</name>
    <name type="synonym">Elaphe guttata</name>
    <dbReference type="NCBI Taxonomy" id="94885"/>
    <lineage>
        <taxon>Eukaryota</taxon>
        <taxon>Metazoa</taxon>
        <taxon>Chordata</taxon>
        <taxon>Craniata</taxon>
        <taxon>Vertebrata</taxon>
        <taxon>Euteleostomi</taxon>
        <taxon>Lepidosauria</taxon>
        <taxon>Squamata</taxon>
        <taxon>Bifurcata</taxon>
        <taxon>Unidentata</taxon>
        <taxon>Episquamata</taxon>
        <taxon>Toxicofera</taxon>
        <taxon>Serpentes</taxon>
        <taxon>Colubroidea</taxon>
        <taxon>Colubridae</taxon>
        <taxon>Colubrinae</taxon>
        <taxon>Pantherophis</taxon>
    </lineage>
</organism>
<sequence>MAEQGSSGLQVLLSTFQHSHDKDVILNTLSILTNLLFVGTNRRVQYTISKGGSEALLQALVNAAQTSVPDYDILLPLLRLLVRIGCKDKKFGLKAQRLEAIDVTLSLARKNLNHHENLTHCLWALRIYASNVTVGTMLGINGAMELLFQVITPYTKKHTITTRAAVEALAALLKSKSNSRRAVHRGYVCQLIRLYQDWHHRDTSNNYILIRRGLLLCLKHITNVRSGRESFLFIHGMEMLFRTTQGSLFSKNLDPIVNTVTQILRKTYPKMPFPSAAISSSYSFPIPGKTEPSLPRPEDYFDEDAEEEIEKDCENEDAENKEEDDDLEKDINKLLSRPELDRHESELNQYMVMCPELQYNIQENEWEPNDELNSADLPGTLSSSCLRVIPCAASLKCQRKCNREGDQSIEEEKQIQRTLERPVHREERKQKPQEPEKITLGESEPLVTSFRKDTISSKGHRAQERLQNRQTSQFQLMNSCASGCQEGEEASEVVTKLLERHPGNIPFHKPKLFMARANCTRSIPDYRVLAFPDLWGHQPPPYSQPLQQRRCGIQKAKIFDDIRRVVQPADIIKRVVFSLDSSDSLHPDQQNGLQFFSKFESGNLRKAIQVREYEYDLILNPDINNAQYHQWFYFEVSAMKSAIPYRFNIINCDKPNSQFNYGMQPVMYSVKEALQGRPHWIRVGYDISYYKNHYRNCAQAAAEGPHGKSCYTLTFSLVFPHQEDVCYLAYHYPYTYSTMMSHLDILEQTRNTKKVFFKRQTLCHTLAGNACPLLTVTAMPESESRNDLEQFRDRPYVVLTARVHPGESNSSWVMKGTLEFLLSNDPLADLLRQCFIFKIIPMLNPDGVINGHQRCSLSGDDLNRQWLNPSPVYHPTIYHSKGLLYYLKSQGRVPVVFCDYHGHSQRKNVFLYGCSIKETLWQAGCTVDTSKVTEDVGYRTLPKILDKVAPAFLMSSCSFLLEKSRDSTARVVVWREIGVLRSYTMESTYSGCSHGLYKGLQMGTSELEEMGAKFCLGLLVLQLKSLPCSKKVMSQAETLLDLEEEIADLQSQRSNNNCSLETDDELPCGDEVDYNTDSCSDQEADFLDMDREIQESPLRG</sequence>
<dbReference type="InterPro" id="IPR016024">
    <property type="entry name" value="ARM-type_fold"/>
</dbReference>
<evidence type="ECO:0000256" key="9">
    <source>
        <dbReference type="ARBA" id="ARBA00022833"/>
    </source>
</evidence>
<keyword evidence="9" id="KW-0862">Zinc</keyword>
<evidence type="ECO:0000256" key="16">
    <source>
        <dbReference type="SAM" id="MobiDB-lite"/>
    </source>
</evidence>
<evidence type="ECO:0000256" key="6">
    <source>
        <dbReference type="ARBA" id="ARBA00022670"/>
    </source>
</evidence>
<comment type="catalytic activity">
    <reaction evidence="11">
        <text>C-terminal L-alpha-aminoacyl-L-glutamyl-L-glutamyl-[tubulin] + H2O = C-terminal L-alpha-aminoacyl-L-glutamyl-[tubulin] + L-glutamate</text>
        <dbReference type="Rhea" id="RHEA:63792"/>
        <dbReference type="Rhea" id="RHEA-COMP:16435"/>
        <dbReference type="Rhea" id="RHEA-COMP:16436"/>
        <dbReference type="ChEBI" id="CHEBI:15377"/>
        <dbReference type="ChEBI" id="CHEBI:29985"/>
        <dbReference type="ChEBI" id="CHEBI:149555"/>
        <dbReference type="ChEBI" id="CHEBI:149556"/>
        <dbReference type="EC" id="3.4.17.24"/>
    </reaction>
    <physiologicalReaction direction="left-to-right" evidence="11">
        <dbReference type="Rhea" id="RHEA:63793"/>
    </physiologicalReaction>
</comment>
<dbReference type="GO" id="GO:0004181">
    <property type="term" value="F:metallocarboxypeptidase activity"/>
    <property type="evidence" value="ECO:0007669"/>
    <property type="project" value="InterPro"/>
</dbReference>
<keyword evidence="10" id="KW-0482">Metalloprotease</keyword>
<dbReference type="Proteomes" id="UP001652622">
    <property type="component" value="Unplaced"/>
</dbReference>
<evidence type="ECO:0000313" key="18">
    <source>
        <dbReference type="Proteomes" id="UP001652622"/>
    </source>
</evidence>
<comment type="similarity">
    <text evidence="3 14">Belongs to the peptidase M14 family.</text>
</comment>
<evidence type="ECO:0000256" key="4">
    <source>
        <dbReference type="ARBA" id="ARBA00022490"/>
    </source>
</evidence>
<feature type="compositionally biased region" description="Acidic residues" evidence="16">
    <location>
        <begin position="300"/>
        <end position="328"/>
    </location>
</feature>
<name>A0A6P9CCM2_PANGU</name>
<keyword evidence="4" id="KW-0963">Cytoplasm</keyword>
<comment type="cofactor">
    <cofactor evidence="1">
        <name>Zn(2+)</name>
        <dbReference type="ChEBI" id="CHEBI:29105"/>
    </cofactor>
</comment>
<dbReference type="GO" id="GO:0005829">
    <property type="term" value="C:cytosol"/>
    <property type="evidence" value="ECO:0007669"/>
    <property type="project" value="UniProtKB-SubCell"/>
</dbReference>
<evidence type="ECO:0000256" key="10">
    <source>
        <dbReference type="ARBA" id="ARBA00023049"/>
    </source>
</evidence>
<keyword evidence="8" id="KW-0378">Hydrolase</keyword>
<dbReference type="Gene3D" id="1.25.10.10">
    <property type="entry name" value="Leucine-rich Repeat Variant"/>
    <property type="match status" value="1"/>
</dbReference>
<evidence type="ECO:0000256" key="2">
    <source>
        <dbReference type="ARBA" id="ARBA00004514"/>
    </source>
</evidence>
<evidence type="ECO:0000256" key="15">
    <source>
        <dbReference type="SAM" id="Coils"/>
    </source>
</evidence>
<gene>
    <name evidence="19" type="primary">AGBL1</name>
</gene>
<dbReference type="FunFam" id="2.60.40.3120:FF:000001">
    <property type="entry name" value="cytosolic carboxypeptidase 1 isoform X1"/>
    <property type="match status" value="1"/>
</dbReference>
<proteinExistence type="inferred from homology"/>
<evidence type="ECO:0000313" key="19">
    <source>
        <dbReference type="RefSeq" id="XP_034280574.1"/>
    </source>
</evidence>
<dbReference type="Pfam" id="PF18027">
    <property type="entry name" value="Pepdidase_M14_N"/>
    <property type="match status" value="1"/>
</dbReference>
<dbReference type="PROSITE" id="PS52035">
    <property type="entry name" value="PEPTIDASE_M14"/>
    <property type="match status" value="1"/>
</dbReference>
<keyword evidence="6" id="KW-0645">Protease</keyword>